<name>A0A1I4SUQ1_9BACT</name>
<sequence>MYCTIDDIRHMLDEHELVELTDDEGSETIDTAVVESAISDACSLIDSYCAGRYSVPFDPVPTVIRQLAVDLAIYNLYSRRGDAVPENRVLRQQNALKLLDRIASGRITIGEASGGSVAYVSEKRRFTSSAMRDF</sequence>
<dbReference type="EMBL" id="FOUU01000002">
    <property type="protein sequence ID" value="SFM68268.1"/>
    <property type="molecule type" value="Genomic_DNA"/>
</dbReference>
<dbReference type="RefSeq" id="WP_093394184.1">
    <property type="nucleotide sequence ID" value="NZ_FOUU01000002.1"/>
</dbReference>
<dbReference type="STRING" id="39841.SAMN05660836_01179"/>
<evidence type="ECO:0000313" key="1">
    <source>
        <dbReference type="EMBL" id="SFM68268.1"/>
    </source>
</evidence>
<dbReference type="AlphaFoldDB" id="A0A1I4SUQ1"/>
<keyword evidence="2" id="KW-1185">Reference proteome</keyword>
<protein>
    <submittedName>
        <fullName evidence="1">Mu-like prophage protein gp36</fullName>
    </submittedName>
</protein>
<organism evidence="1 2">
    <name type="scientific">Thermodesulforhabdus norvegica</name>
    <dbReference type="NCBI Taxonomy" id="39841"/>
    <lineage>
        <taxon>Bacteria</taxon>
        <taxon>Pseudomonadati</taxon>
        <taxon>Thermodesulfobacteriota</taxon>
        <taxon>Syntrophobacteria</taxon>
        <taxon>Syntrophobacterales</taxon>
        <taxon>Thermodesulforhabdaceae</taxon>
        <taxon>Thermodesulforhabdus</taxon>
    </lineage>
</organism>
<dbReference type="Proteomes" id="UP000199611">
    <property type="component" value="Unassembled WGS sequence"/>
</dbReference>
<dbReference type="InterPro" id="IPR009752">
    <property type="entry name" value="Phage_Mu_GpJ"/>
</dbReference>
<reference evidence="1 2" key="1">
    <citation type="submission" date="2016-10" db="EMBL/GenBank/DDBJ databases">
        <authorList>
            <person name="de Groot N.N."/>
        </authorList>
    </citation>
    <scope>NUCLEOTIDE SEQUENCE [LARGE SCALE GENOMIC DNA]</scope>
    <source>
        <strain evidence="1 2">DSM 9990</strain>
    </source>
</reference>
<dbReference type="OrthoDB" id="9805172at2"/>
<dbReference type="Pfam" id="PF07030">
    <property type="entry name" value="Phage_Mu_Gp36"/>
    <property type="match status" value="1"/>
</dbReference>
<accession>A0A1I4SUQ1</accession>
<gene>
    <name evidence="1" type="ORF">SAMN05660836_01179</name>
</gene>
<evidence type="ECO:0000313" key="2">
    <source>
        <dbReference type="Proteomes" id="UP000199611"/>
    </source>
</evidence>
<proteinExistence type="predicted"/>